<evidence type="ECO:0000313" key="3">
    <source>
        <dbReference type="Proteomes" id="UP000822688"/>
    </source>
</evidence>
<feature type="region of interest" description="Disordered" evidence="1">
    <location>
        <begin position="841"/>
        <end position="865"/>
    </location>
</feature>
<name>A0A8T0HXK1_CERPU</name>
<feature type="compositionally biased region" description="Polar residues" evidence="1">
    <location>
        <begin position="711"/>
        <end position="724"/>
    </location>
</feature>
<evidence type="ECO:0000256" key="1">
    <source>
        <dbReference type="SAM" id="MobiDB-lite"/>
    </source>
</evidence>
<organism evidence="2 3">
    <name type="scientific">Ceratodon purpureus</name>
    <name type="common">Fire moss</name>
    <name type="synonym">Dicranum purpureum</name>
    <dbReference type="NCBI Taxonomy" id="3225"/>
    <lineage>
        <taxon>Eukaryota</taxon>
        <taxon>Viridiplantae</taxon>
        <taxon>Streptophyta</taxon>
        <taxon>Embryophyta</taxon>
        <taxon>Bryophyta</taxon>
        <taxon>Bryophytina</taxon>
        <taxon>Bryopsida</taxon>
        <taxon>Dicranidae</taxon>
        <taxon>Pseudoditrichales</taxon>
        <taxon>Ditrichaceae</taxon>
        <taxon>Ceratodon</taxon>
    </lineage>
</organism>
<proteinExistence type="predicted"/>
<dbReference type="Proteomes" id="UP000822688">
    <property type="component" value="Chromosome 5"/>
</dbReference>
<feature type="region of interest" description="Disordered" evidence="1">
    <location>
        <begin position="437"/>
        <end position="488"/>
    </location>
</feature>
<feature type="region of interest" description="Disordered" evidence="1">
    <location>
        <begin position="882"/>
        <end position="948"/>
    </location>
</feature>
<feature type="region of interest" description="Disordered" evidence="1">
    <location>
        <begin position="633"/>
        <end position="662"/>
    </location>
</feature>
<sequence>MGRLMGEYNMRTPRSNKHQLIIKEAAHVDEGRSFRIERAGSLDGNDGGLPLFFPTASRNGSFRLGSNAGDLNTEDVNFKHVEAGWPFGSQEIAAWASSFRFELDSEDAERLQTALERDAQISGGETDRRKLADSANLTEGAPSGGSFRFQSGNQSGYLKPPRQLEKLYGSNRFTVVANACANEKQGCDAAQSGDGLSVVQVQAARIKVAVNDYVPASPGRSEILRRLTDLKAHPLSPRQVPDDAVSYHKEKAKMAAVRDELHGRLKISLPLLKDEYYGKGSSSPASKYQSKPQENALGELEIMSNIGERRRQSSSPSGLRGSPRRPPQWGSQEHPITPTSRFRNGDEHPTTPTSRFRNGERQLVSGSSIQEQIVSIRKQPHAAAGNVSNTPSPEHPLSVPGAIPFKWEEEPGKPKTIAAAANRALARRLSREGIEVSNCTEMKSGSQKDDIKPITDELESGNSGRGIEAPARSSSDTGNGDPIGRTGSFRFYGRAQLSKHSREASLGRSSRRYSTQEKEAHIDLDASAAAKFLVESFGSPSRSPSLHGSSPTNFAVPFKWEATPGKPKVERIVRSPNLLQLPPRLAVPSYRSAESFSRELRASHPFSGFFAPCMTAPDLSPVHHKQRDRGLMQFTPSKSLPPKVPQTPERRKRHGLVGRCSSAPREGCQIRVSKSFDDKPSCHSSSEKVPVGHISTASSPGLKPRNLFISELQNDSNGPSSPTSILCGPEESSSQTSTSNTAFSSGELEDFTQQGTHSQKSASKSSSSASYESIEEEFAELPAPSYSVPAPPPSGPQHSEATQGTSNQALGSTIVNTPEIKHNSRRWKGRPDTAKTLLKLPTTGKHSAKLKTHDQLDTTYTPENSSPALSNYFQCLDPTEAATSTSTSTEDVSLLDKQRAPTSSGYLNTEGAPLSPLSRSAFPTSKPMTKQDIDRSPHASPKRPTRLPYTMPSAAEQFLASCSTSGRRQLIQDLSPRLLHQYSGRRLSASHSGSNTPRIDRSLTSSIPHASHGEHMSPSPAYAASLELFSPAAIIPHRRKWPGTPARAPLVPPPKSRRRSRFMLSICKSLKRALCRKSRRKVKELPHPRVMYLHDGRSPSATFRFKTSYT</sequence>
<feature type="region of interest" description="Disordered" evidence="1">
    <location>
        <begin position="304"/>
        <end position="405"/>
    </location>
</feature>
<evidence type="ECO:0000313" key="2">
    <source>
        <dbReference type="EMBL" id="KAG0575852.1"/>
    </source>
</evidence>
<comment type="caution">
    <text evidence="2">The sequence shown here is derived from an EMBL/GenBank/DDBJ whole genome shotgun (WGS) entry which is preliminary data.</text>
</comment>
<gene>
    <name evidence="2" type="ORF">KC19_5G035500</name>
</gene>
<protein>
    <submittedName>
        <fullName evidence="2">Uncharacterized protein</fullName>
    </submittedName>
</protein>
<feature type="compositionally biased region" description="Polar residues" evidence="1">
    <location>
        <begin position="364"/>
        <end position="373"/>
    </location>
</feature>
<feature type="compositionally biased region" description="Low complexity" evidence="1">
    <location>
        <begin position="758"/>
        <end position="772"/>
    </location>
</feature>
<feature type="compositionally biased region" description="Polar residues" evidence="1">
    <location>
        <begin position="989"/>
        <end position="1008"/>
    </location>
</feature>
<feature type="compositionally biased region" description="Basic and acidic residues" evidence="1">
    <location>
        <begin position="446"/>
        <end position="455"/>
    </location>
</feature>
<feature type="compositionally biased region" description="Polar residues" evidence="1">
    <location>
        <begin position="917"/>
        <end position="928"/>
    </location>
</feature>
<feature type="compositionally biased region" description="Low complexity" evidence="1">
    <location>
        <begin position="732"/>
        <end position="745"/>
    </location>
</feature>
<feature type="compositionally biased region" description="Polar residues" evidence="1">
    <location>
        <begin position="797"/>
        <end position="816"/>
    </location>
</feature>
<reference evidence="2" key="1">
    <citation type="submission" date="2020-06" db="EMBL/GenBank/DDBJ databases">
        <title>WGS assembly of Ceratodon purpureus strain R40.</title>
        <authorList>
            <person name="Carey S.B."/>
            <person name="Jenkins J."/>
            <person name="Shu S."/>
            <person name="Lovell J.T."/>
            <person name="Sreedasyam A."/>
            <person name="Maumus F."/>
            <person name="Tiley G.P."/>
            <person name="Fernandez-Pozo N."/>
            <person name="Barry K."/>
            <person name="Chen C."/>
            <person name="Wang M."/>
            <person name="Lipzen A."/>
            <person name="Daum C."/>
            <person name="Saski C.A."/>
            <person name="Payton A.C."/>
            <person name="Mcbreen J.C."/>
            <person name="Conrad R.E."/>
            <person name="Kollar L.M."/>
            <person name="Olsson S."/>
            <person name="Huttunen S."/>
            <person name="Landis J.B."/>
            <person name="Wickett N.J."/>
            <person name="Johnson M.G."/>
            <person name="Rensing S.A."/>
            <person name="Grimwood J."/>
            <person name="Schmutz J."/>
            <person name="Mcdaniel S.F."/>
        </authorList>
    </citation>
    <scope>NUCLEOTIDE SEQUENCE</scope>
    <source>
        <strain evidence="2">R40</strain>
    </source>
</reference>
<feature type="region of interest" description="Disordered" evidence="1">
    <location>
        <begin position="116"/>
        <end position="155"/>
    </location>
</feature>
<feature type="region of interest" description="Disordered" evidence="1">
    <location>
        <begin position="675"/>
        <end position="828"/>
    </location>
</feature>
<dbReference type="Pfam" id="PF05097">
    <property type="entry name" value="DUF688"/>
    <property type="match status" value="1"/>
</dbReference>
<dbReference type="InterPro" id="IPR007789">
    <property type="entry name" value="DUF688"/>
</dbReference>
<feature type="compositionally biased region" description="Basic and acidic residues" evidence="1">
    <location>
        <begin position="116"/>
        <end position="132"/>
    </location>
</feature>
<dbReference type="PANTHER" id="PTHR34371">
    <property type="entry name" value="OS01G0551000 PROTEIN"/>
    <property type="match status" value="1"/>
</dbReference>
<accession>A0A8T0HXK1</accession>
<keyword evidence="3" id="KW-1185">Reference proteome</keyword>
<dbReference type="EMBL" id="CM026425">
    <property type="protein sequence ID" value="KAG0575852.1"/>
    <property type="molecule type" value="Genomic_DNA"/>
</dbReference>
<dbReference type="AlphaFoldDB" id="A0A8T0HXK1"/>
<feature type="region of interest" description="Disordered" evidence="1">
    <location>
        <begin position="982"/>
        <end position="1018"/>
    </location>
</feature>
<dbReference type="PANTHER" id="PTHR34371:SF26">
    <property type="entry name" value="DUF4005 DOMAIN-CONTAINING PROTEIN"/>
    <property type="match status" value="1"/>
</dbReference>